<feature type="domain" description="PAC" evidence="3">
    <location>
        <begin position="432"/>
        <end position="484"/>
    </location>
</feature>
<dbReference type="InterPro" id="IPR035919">
    <property type="entry name" value="EAL_sf"/>
</dbReference>
<dbReference type="SMART" id="SM00091">
    <property type="entry name" value="PAS"/>
    <property type="match status" value="1"/>
</dbReference>
<dbReference type="SUPFAM" id="SSF55785">
    <property type="entry name" value="PYP-like sensor domain (PAS domain)"/>
    <property type="match status" value="1"/>
</dbReference>
<dbReference type="InterPro" id="IPR001633">
    <property type="entry name" value="EAL_dom"/>
</dbReference>
<name>A0A6N8DSJ2_RHOAC</name>
<dbReference type="PROSITE" id="PS50883">
    <property type="entry name" value="EAL"/>
    <property type="match status" value="1"/>
</dbReference>
<dbReference type="NCBIfam" id="TIGR00254">
    <property type="entry name" value="GGDEF"/>
    <property type="match status" value="1"/>
</dbReference>
<dbReference type="SUPFAM" id="SSF141868">
    <property type="entry name" value="EAL domain-like"/>
    <property type="match status" value="1"/>
</dbReference>
<evidence type="ECO:0000259" key="2">
    <source>
        <dbReference type="PROSITE" id="PS50112"/>
    </source>
</evidence>
<keyword evidence="1" id="KW-0472">Membrane</keyword>
<dbReference type="OrthoDB" id="9814202at2"/>
<gene>
    <name evidence="6" type="ORF">GJ654_16035</name>
</gene>
<dbReference type="PROSITE" id="PS50112">
    <property type="entry name" value="PAS"/>
    <property type="match status" value="1"/>
</dbReference>
<dbReference type="InterPro" id="IPR052155">
    <property type="entry name" value="Biofilm_reg_signaling"/>
</dbReference>
<dbReference type="AlphaFoldDB" id="A0A6N8DSJ2"/>
<dbReference type="PANTHER" id="PTHR44757:SF2">
    <property type="entry name" value="BIOFILM ARCHITECTURE MAINTENANCE PROTEIN MBAA"/>
    <property type="match status" value="1"/>
</dbReference>
<proteinExistence type="predicted"/>
<dbReference type="PROSITE" id="PS50113">
    <property type="entry name" value="PAC"/>
    <property type="match status" value="1"/>
</dbReference>
<reference evidence="6 7" key="1">
    <citation type="submission" date="2019-11" db="EMBL/GenBank/DDBJ databases">
        <title>Whole-genome sequence of a Rhodoblastus acidophilus DSM 142.</title>
        <authorList>
            <person name="Kyndt J.A."/>
            <person name="Meyer T.E."/>
        </authorList>
    </citation>
    <scope>NUCLEOTIDE SEQUENCE [LARGE SCALE GENOMIC DNA]</scope>
    <source>
        <strain evidence="6 7">DSM 142</strain>
    </source>
</reference>
<sequence length="939" mass="103268">MIPNRQSLLLHWPLAMASGFLVFVLVLAWTLYSTQVQLRSATDARLLADSARRAAVVEDFLSEQEKLATQLAGSHEIEAYLTNEALGMSPRYGLNANIGFIEQRFQKTIERMSLRGDAFLRHIGFVKRDGAAVVAVGDGSIPEIGDFPPISQPPRINPRAWTIEVIAPVFFKDVLVGAIATTADLKALSRLLIEADDRAGGYHEFLLIGDGSHALSPRDASANFDLVERSLAELPANRLTPAVSERKGFDGMLALRTPIKGAPLSLMTLASEAAAYGGVAPPAYALYLAAFPAALFLMAVGFERQRRRTAQLKNDYAESDRRRHELSQHNDALSEEIALRKALEDDLRRKTRALKETNADLRIAATAFESQEGMIVTDAHHRILRINRTFAELSGYRADELVGKSTALFNAQDDTSNLYAEILAASELSGRWQGEVRLRTKRGAAIARWLTVSAVQDDSGAHSHYVKTYYDLSERKEAEAKIRELAFYDQLTGLPNRTILVERARQAMAQCRALKTYAALLFVDLDQFKRLNDTLGHHKGDLLLKQSAARLIRCVGDGDTVSRFGGDEFVVLLTDLGASDVAGAALQAETIAENIIARIAEPQNLDGHSFRCTASIGVALFHDDGQGMDDLLKWADMAMYEAKTSGRNAVRFFDPTMQRLVEARAAIEADLREDIARNNILLHYQPQVDDQGRLVGAEALLRWPRAGGQAPSPVEIIEVAESSGLIIPLGDGVFEAACRQLVEWARSPAMAGLTLAVNVSGVQLHHPGFVERVRKTVQRTGADPRLLKLEVTESFEISRIEEVIAKMTVLRNLGIRFSLDDFGTGYSSLSYLKRLPIDQLKIDKSFVRDVISDPNDAAIAETIIALGETLGLSVIAEGVETEEQRAFLADRGCRVYQGFLFARPMPAEPFAQFATLFSRVKPETGSPHQGSHLRSSACL</sequence>
<dbReference type="CDD" id="cd01948">
    <property type="entry name" value="EAL"/>
    <property type="match status" value="1"/>
</dbReference>
<dbReference type="PANTHER" id="PTHR44757">
    <property type="entry name" value="DIGUANYLATE CYCLASE DGCP"/>
    <property type="match status" value="1"/>
</dbReference>
<dbReference type="Gene3D" id="3.30.70.270">
    <property type="match status" value="1"/>
</dbReference>
<dbReference type="Pfam" id="PF13426">
    <property type="entry name" value="PAS_9"/>
    <property type="match status" value="1"/>
</dbReference>
<dbReference type="InterPro" id="IPR043128">
    <property type="entry name" value="Rev_trsase/Diguanyl_cyclase"/>
</dbReference>
<dbReference type="EMBL" id="WNKS01000017">
    <property type="protein sequence ID" value="MTV32495.1"/>
    <property type="molecule type" value="Genomic_DNA"/>
</dbReference>
<dbReference type="PROSITE" id="PS50887">
    <property type="entry name" value="GGDEF"/>
    <property type="match status" value="1"/>
</dbReference>
<keyword evidence="1" id="KW-0812">Transmembrane</keyword>
<evidence type="ECO:0000259" key="5">
    <source>
        <dbReference type="PROSITE" id="PS50887"/>
    </source>
</evidence>
<evidence type="ECO:0000259" key="4">
    <source>
        <dbReference type="PROSITE" id="PS50883"/>
    </source>
</evidence>
<dbReference type="InterPro" id="IPR000160">
    <property type="entry name" value="GGDEF_dom"/>
</dbReference>
<dbReference type="SMART" id="SM00052">
    <property type="entry name" value="EAL"/>
    <property type="match status" value="1"/>
</dbReference>
<dbReference type="Proteomes" id="UP000439113">
    <property type="component" value="Unassembled WGS sequence"/>
</dbReference>
<accession>A0A6N8DSJ2</accession>
<feature type="domain" description="GGDEF" evidence="5">
    <location>
        <begin position="516"/>
        <end position="655"/>
    </location>
</feature>
<dbReference type="RefSeq" id="WP_155447184.1">
    <property type="nucleotide sequence ID" value="NZ_JAOQNR010000017.1"/>
</dbReference>
<dbReference type="SMART" id="SM00267">
    <property type="entry name" value="GGDEF"/>
    <property type="match status" value="1"/>
</dbReference>
<protein>
    <submittedName>
        <fullName evidence="6">EAL domain-containing protein</fullName>
    </submittedName>
</protein>
<dbReference type="CDD" id="cd01949">
    <property type="entry name" value="GGDEF"/>
    <property type="match status" value="1"/>
</dbReference>
<dbReference type="NCBIfam" id="TIGR00229">
    <property type="entry name" value="sensory_box"/>
    <property type="match status" value="1"/>
</dbReference>
<evidence type="ECO:0000313" key="6">
    <source>
        <dbReference type="EMBL" id="MTV32495.1"/>
    </source>
</evidence>
<feature type="transmembrane region" description="Helical" evidence="1">
    <location>
        <begin position="12"/>
        <end position="32"/>
    </location>
</feature>
<dbReference type="InterPro" id="IPR035965">
    <property type="entry name" value="PAS-like_dom_sf"/>
</dbReference>
<dbReference type="InterPro" id="IPR000014">
    <property type="entry name" value="PAS"/>
</dbReference>
<evidence type="ECO:0000259" key="3">
    <source>
        <dbReference type="PROSITE" id="PS50113"/>
    </source>
</evidence>
<evidence type="ECO:0000256" key="1">
    <source>
        <dbReference type="SAM" id="Phobius"/>
    </source>
</evidence>
<feature type="domain" description="EAL" evidence="4">
    <location>
        <begin position="664"/>
        <end position="918"/>
    </location>
</feature>
<feature type="domain" description="PAS" evidence="2">
    <location>
        <begin position="374"/>
        <end position="413"/>
    </location>
</feature>
<dbReference type="Pfam" id="PF00563">
    <property type="entry name" value="EAL"/>
    <property type="match status" value="1"/>
</dbReference>
<keyword evidence="1" id="KW-1133">Transmembrane helix</keyword>
<dbReference type="Pfam" id="PF00990">
    <property type="entry name" value="GGDEF"/>
    <property type="match status" value="1"/>
</dbReference>
<comment type="caution">
    <text evidence="6">The sequence shown here is derived from an EMBL/GenBank/DDBJ whole genome shotgun (WGS) entry which is preliminary data.</text>
</comment>
<evidence type="ECO:0000313" key="7">
    <source>
        <dbReference type="Proteomes" id="UP000439113"/>
    </source>
</evidence>
<dbReference type="InterPro" id="IPR000700">
    <property type="entry name" value="PAS-assoc_C"/>
</dbReference>
<organism evidence="6 7">
    <name type="scientific">Rhodoblastus acidophilus</name>
    <name type="common">Rhodopseudomonas acidophila</name>
    <dbReference type="NCBI Taxonomy" id="1074"/>
    <lineage>
        <taxon>Bacteria</taxon>
        <taxon>Pseudomonadati</taxon>
        <taxon>Pseudomonadota</taxon>
        <taxon>Alphaproteobacteria</taxon>
        <taxon>Hyphomicrobiales</taxon>
        <taxon>Rhodoblastaceae</taxon>
        <taxon>Rhodoblastus</taxon>
    </lineage>
</organism>
<dbReference type="InterPro" id="IPR029787">
    <property type="entry name" value="Nucleotide_cyclase"/>
</dbReference>
<dbReference type="Gene3D" id="3.20.20.450">
    <property type="entry name" value="EAL domain"/>
    <property type="match status" value="1"/>
</dbReference>
<dbReference type="SUPFAM" id="SSF55073">
    <property type="entry name" value="Nucleotide cyclase"/>
    <property type="match status" value="1"/>
</dbReference>
<dbReference type="CDD" id="cd00130">
    <property type="entry name" value="PAS"/>
    <property type="match status" value="1"/>
</dbReference>
<dbReference type="Gene3D" id="3.30.450.20">
    <property type="entry name" value="PAS domain"/>
    <property type="match status" value="1"/>
</dbReference>